<name>A0A6G9ZE40_9NOCA</name>
<reference evidence="1 2" key="1">
    <citation type="journal article" date="2019" name="ACS Chem. Biol.">
        <title>Identification and Mobilization of a Cryptic Antibiotic Biosynthesis Gene Locus from a Human-Pathogenic Nocardia Isolate.</title>
        <authorList>
            <person name="Herisse M."/>
            <person name="Ishida K."/>
            <person name="Porter J.L."/>
            <person name="Howden B."/>
            <person name="Hertweck C."/>
            <person name="Stinear T.P."/>
            <person name="Pidot S.J."/>
        </authorList>
    </citation>
    <scope>NUCLEOTIDE SEQUENCE [LARGE SCALE GENOMIC DNA]</scope>
    <source>
        <strain evidence="1 2">AUSMDU00012715</strain>
    </source>
</reference>
<organism evidence="1 2">
    <name type="scientific">Nocardia terpenica</name>
    <dbReference type="NCBI Taxonomy" id="455432"/>
    <lineage>
        <taxon>Bacteria</taxon>
        <taxon>Bacillati</taxon>
        <taxon>Actinomycetota</taxon>
        <taxon>Actinomycetes</taxon>
        <taxon>Mycobacteriales</taxon>
        <taxon>Nocardiaceae</taxon>
        <taxon>Nocardia</taxon>
    </lineage>
</organism>
<dbReference type="AlphaFoldDB" id="A0A6G9ZE40"/>
<proteinExistence type="predicted"/>
<dbReference type="RefSeq" id="WP_167491032.1">
    <property type="nucleotide sequence ID" value="NZ_CP046173.1"/>
</dbReference>
<accession>A0A6G9ZE40</accession>
<evidence type="ECO:0000313" key="2">
    <source>
        <dbReference type="Proteomes" id="UP000500953"/>
    </source>
</evidence>
<dbReference type="EMBL" id="CP046173">
    <property type="protein sequence ID" value="QIS23714.1"/>
    <property type="molecule type" value="Genomic_DNA"/>
</dbReference>
<sequence>MPTCRDALSALLAADVATTAQLVELAVAAVTESLGALPVDLVDTDALDTPVSLPFRELTRSCIDSDTTATYTCCAAMSAEQRHDAAQMATNLILSRIRADELE</sequence>
<protein>
    <submittedName>
        <fullName evidence="1">Uncharacterized protein</fullName>
    </submittedName>
</protein>
<dbReference type="Proteomes" id="UP000500953">
    <property type="component" value="Chromosome"/>
</dbReference>
<gene>
    <name evidence="1" type="ORF">F6W96_40980</name>
</gene>
<evidence type="ECO:0000313" key="1">
    <source>
        <dbReference type="EMBL" id="QIS23714.1"/>
    </source>
</evidence>